<keyword evidence="6" id="KW-0472">Membrane</keyword>
<dbReference type="GO" id="GO:0005886">
    <property type="term" value="C:plasma membrane"/>
    <property type="evidence" value="ECO:0007669"/>
    <property type="project" value="UniProtKB-SubCell"/>
</dbReference>
<evidence type="ECO:0000313" key="7">
    <source>
        <dbReference type="EMBL" id="KHK99464.1"/>
    </source>
</evidence>
<dbReference type="PANTHER" id="PTHR37316:SF2">
    <property type="entry name" value="TEICHOIC ACID RIBITOL-PHOSPHATE POLYMERASE TARK"/>
    <property type="match status" value="1"/>
</dbReference>
<dbReference type="InterPro" id="IPR043149">
    <property type="entry name" value="TagF_N"/>
</dbReference>
<reference evidence="7 8" key="1">
    <citation type="submission" date="2014-11" db="EMBL/GenBank/DDBJ databases">
        <title>Genome sequence of Microbacterium mangrovi MUSC 115(T).</title>
        <authorList>
            <person name="Lee L.-H."/>
        </authorList>
    </citation>
    <scope>NUCLEOTIDE SEQUENCE [LARGE SCALE GENOMIC DNA]</scope>
    <source>
        <strain evidence="7 8">MUSC 115</strain>
    </source>
</reference>
<dbReference type="Gene3D" id="3.40.50.11820">
    <property type="match status" value="2"/>
</dbReference>
<keyword evidence="5" id="KW-0777">Teichoic acid biosynthesis</keyword>
<evidence type="ECO:0008006" key="9">
    <source>
        <dbReference type="Google" id="ProtNLM"/>
    </source>
</evidence>
<dbReference type="InterPro" id="IPR051612">
    <property type="entry name" value="Teichoic_Acid_Biosynth"/>
</dbReference>
<sequence length="792" mass="87634">MPSPRSILRRVSFLHQLRFAPYAVTYGILTRLVRVKPARTLFLSDSRADYSGNIEFLRDEIRRQDPDAEIIGLFKRSMAHRRRVRDIFRLPWLAATAQTIVVDDYYPLIYSWKIRSESRLLQVWHAAGAFKRVGWSRDGLPGGPAKGSLAHKNYTDATVSSSAVRANYAEAYGIDIAKVKPLGVPRTDVFFDADFVANANREVRERYGISESTKIALYAPTFRGPGHLTAVFDYDCVDWDALTRDLGDDWVVMVKMHPFVKPLIVARPDVTSIIDVTADREITQLLMAADVLIADYSSTIFEFALLKRPIVFFCPDLEQYTAERDFYYPFEEYVTGPLVKDPAGLPDAIRSARYTGAEEAFRERFLGACDGHSSERIVRELILTPRETARPEAAAPGGGNIAPTRASGAMGLRLLVAGAARIGLNLAYLPLRVLPRRRKVVMISREHETVPEDFVDLEAAIRRADPSVKVVTLVRMVPPGYLAKLGYAVHMLEQLYHVATSRVLVIDTYAMVASLLRHGPGLTVIQIWHALGAFKKFGLSILDHPEGRDARLAAAMRMHRGYDMVLASGEACRAPYAEAFGVPASRIEIAPLPRVDRLVDPERVAATRTAIFDVHPHLRGKRIAVFAPTFRLDGSVAVDAVELAAAMRDAGIHLVVKLHPLMPRDFGPDVDTAAGFSTQELLQVADLFVTDYSSVLYEAAALGIPTYFLAPDLDEYIASRDFYLDYRHDLPGPIVRDSAQLIAAIAADEASAETAKAFADRWVQIPEGRAGSACADAVAQRVVSAASSSRKA</sequence>
<proteinExistence type="inferred from homology"/>
<dbReference type="GO" id="GO:0019350">
    <property type="term" value="P:teichoic acid biosynthetic process"/>
    <property type="evidence" value="ECO:0007669"/>
    <property type="project" value="UniProtKB-KW"/>
</dbReference>
<keyword evidence="8" id="KW-1185">Reference proteome</keyword>
<dbReference type="InterPro" id="IPR007554">
    <property type="entry name" value="Glycerophosphate_synth"/>
</dbReference>
<protein>
    <recommendedName>
        <fullName evidence="9">Glycosyl/glycerophosphate transferase</fullName>
    </recommendedName>
</protein>
<dbReference type="OrthoDB" id="8549922at2"/>
<gene>
    <name evidence="7" type="ORF">LK09_02100</name>
</gene>
<evidence type="ECO:0000256" key="4">
    <source>
        <dbReference type="ARBA" id="ARBA00022679"/>
    </source>
</evidence>
<dbReference type="Gene3D" id="3.40.50.12580">
    <property type="match status" value="2"/>
</dbReference>
<comment type="subcellular location">
    <subcellularLocation>
        <location evidence="1">Cell membrane</location>
        <topology evidence="1">Peripheral membrane protein</topology>
    </subcellularLocation>
</comment>
<dbReference type="AlphaFoldDB" id="A0A0B2A7I1"/>
<dbReference type="Pfam" id="PF04464">
    <property type="entry name" value="Glyphos_transf"/>
    <property type="match status" value="2"/>
</dbReference>
<evidence type="ECO:0000313" key="8">
    <source>
        <dbReference type="Proteomes" id="UP000031030"/>
    </source>
</evidence>
<dbReference type="Proteomes" id="UP000031030">
    <property type="component" value="Unassembled WGS sequence"/>
</dbReference>
<name>A0A0B2A7I1_9MICO</name>
<keyword evidence="4" id="KW-0808">Transferase</keyword>
<evidence type="ECO:0000256" key="5">
    <source>
        <dbReference type="ARBA" id="ARBA00022944"/>
    </source>
</evidence>
<dbReference type="STRING" id="1348253.LK09_02100"/>
<dbReference type="RefSeq" id="WP_039395234.1">
    <property type="nucleotide sequence ID" value="NZ_JTDK01000002.1"/>
</dbReference>
<evidence type="ECO:0000256" key="3">
    <source>
        <dbReference type="ARBA" id="ARBA00022475"/>
    </source>
</evidence>
<dbReference type="SUPFAM" id="SSF53756">
    <property type="entry name" value="UDP-Glycosyltransferase/glycogen phosphorylase"/>
    <property type="match status" value="2"/>
</dbReference>
<organism evidence="7 8">
    <name type="scientific">Microbacterium mangrovi</name>
    <dbReference type="NCBI Taxonomy" id="1348253"/>
    <lineage>
        <taxon>Bacteria</taxon>
        <taxon>Bacillati</taxon>
        <taxon>Actinomycetota</taxon>
        <taxon>Actinomycetes</taxon>
        <taxon>Micrococcales</taxon>
        <taxon>Microbacteriaceae</taxon>
        <taxon>Microbacterium</taxon>
    </lineage>
</organism>
<dbReference type="InterPro" id="IPR043148">
    <property type="entry name" value="TagF_C"/>
</dbReference>
<dbReference type="GO" id="GO:0047355">
    <property type="term" value="F:CDP-glycerol glycerophosphotransferase activity"/>
    <property type="evidence" value="ECO:0007669"/>
    <property type="project" value="InterPro"/>
</dbReference>
<evidence type="ECO:0000256" key="6">
    <source>
        <dbReference type="ARBA" id="ARBA00023136"/>
    </source>
</evidence>
<dbReference type="PANTHER" id="PTHR37316">
    <property type="entry name" value="TEICHOIC ACID GLYCEROL-PHOSPHATE PRIMASE"/>
    <property type="match status" value="1"/>
</dbReference>
<comment type="similarity">
    <text evidence="2">Belongs to the CDP-glycerol glycerophosphotransferase family.</text>
</comment>
<evidence type="ECO:0000256" key="2">
    <source>
        <dbReference type="ARBA" id="ARBA00010488"/>
    </source>
</evidence>
<keyword evidence="3" id="KW-1003">Cell membrane</keyword>
<dbReference type="EMBL" id="JTDK01000002">
    <property type="protein sequence ID" value="KHK99464.1"/>
    <property type="molecule type" value="Genomic_DNA"/>
</dbReference>
<comment type="caution">
    <text evidence="7">The sequence shown here is derived from an EMBL/GenBank/DDBJ whole genome shotgun (WGS) entry which is preliminary data.</text>
</comment>
<accession>A0A0B2A7I1</accession>
<evidence type="ECO:0000256" key="1">
    <source>
        <dbReference type="ARBA" id="ARBA00004202"/>
    </source>
</evidence>